<feature type="binding site" evidence="12">
    <location>
        <position position="218"/>
    </location>
    <ligand>
        <name>Mg(2+)</name>
        <dbReference type="ChEBI" id="CHEBI:18420"/>
        <label>2</label>
    </ligand>
</feature>
<keyword evidence="12" id="KW-0460">Magnesium</keyword>
<sequence>MTDYTPTPADKFTFGLWTVGQTGRDPFGEATRRGFSAPDVVRKLAELGAYGVNFHDNDLVPIDASAAERDQIIREFRTALDDTGLVVPMATTNLFSDPAFKDGAFTSADARVRAYALQKTMQAMDLGAEFGAQTYVFWGGREGTEVDGSGKLLDALGWFRDSLDFLAQYSQDQGYNYRFALEPKPNEPRGDIFLPTVGSALGFIATLKQPELFGVNPEFAHETMAGLSFPHAIAQAIDAGKLFHIDLNDQKMGRFDQDLRFGAENLKGAFFTVKLLEDSGYAGPRHFDAHALRTEDAEGVWTFARGCMRTYLILKDKVAQFNADPEIQAALQAYRVQDAELEALSQGYTPEKARGLKNRSFDRSALGQRGPGLEHLDQLTVEVLLGVRGSAPLRTPRAQTEVGA</sequence>
<feature type="binding site" evidence="12">
    <location>
        <position position="258"/>
    </location>
    <ligand>
        <name>Mg(2+)</name>
        <dbReference type="ChEBI" id="CHEBI:18420"/>
        <label>2</label>
    </ligand>
</feature>
<proteinExistence type="inferred from homology"/>
<evidence type="ECO:0000256" key="7">
    <source>
        <dbReference type="ARBA" id="ARBA00022629"/>
    </source>
</evidence>
<evidence type="ECO:0000256" key="4">
    <source>
        <dbReference type="ARBA" id="ARBA00011958"/>
    </source>
</evidence>
<dbReference type="SUPFAM" id="SSF51658">
    <property type="entry name" value="Xylose isomerase-like"/>
    <property type="match status" value="1"/>
</dbReference>
<dbReference type="InterPro" id="IPR013453">
    <property type="entry name" value="XylA_actinobac"/>
</dbReference>
<dbReference type="InterPro" id="IPR013022">
    <property type="entry name" value="Xyl_isomerase-like_TIM-brl"/>
</dbReference>
<evidence type="ECO:0000256" key="12">
    <source>
        <dbReference type="HAMAP-Rule" id="MF_00455"/>
    </source>
</evidence>
<evidence type="ECO:0000256" key="14">
    <source>
        <dbReference type="RuleBase" id="RU000610"/>
    </source>
</evidence>
<dbReference type="HAMAP" id="MF_00455">
    <property type="entry name" value="Xylose_isom_A"/>
    <property type="match status" value="1"/>
</dbReference>
<keyword evidence="6 12" id="KW-0963">Cytoplasm</keyword>
<comment type="subcellular location">
    <subcellularLocation>
        <location evidence="1 12 14">Cytoplasm</location>
    </subcellularLocation>
</comment>
<dbReference type="PANTHER" id="PTHR48408:SF1">
    <property type="entry name" value="XYLOSE ISOMERASE"/>
    <property type="match status" value="1"/>
</dbReference>
<evidence type="ECO:0000313" key="16">
    <source>
        <dbReference type="EMBL" id="SMB78917.1"/>
    </source>
</evidence>
<name>A0A1W1UCW9_9DEIO</name>
<feature type="active site" evidence="12">
    <location>
        <position position="58"/>
    </location>
</feature>
<feature type="binding site" evidence="12">
    <location>
        <position position="221"/>
    </location>
    <ligand>
        <name>Mg(2+)</name>
        <dbReference type="ChEBI" id="CHEBI:18420"/>
        <label>2</label>
    </ligand>
</feature>
<dbReference type="PROSITE" id="PS51415">
    <property type="entry name" value="XYLOSE_ISOMERASE"/>
    <property type="match status" value="1"/>
</dbReference>
<dbReference type="NCBIfam" id="TIGR02631">
    <property type="entry name" value="xylA_Arthro"/>
    <property type="match status" value="1"/>
</dbReference>
<dbReference type="InterPro" id="IPR001998">
    <property type="entry name" value="Xylose_isomerase"/>
</dbReference>
<comment type="catalytic activity">
    <reaction evidence="11 12 13">
        <text>alpha-D-xylose = alpha-D-xylulofuranose</text>
        <dbReference type="Rhea" id="RHEA:22816"/>
        <dbReference type="ChEBI" id="CHEBI:28518"/>
        <dbReference type="ChEBI" id="CHEBI:188998"/>
        <dbReference type="EC" id="5.3.1.5"/>
    </reaction>
</comment>
<dbReference type="PRINTS" id="PR00688">
    <property type="entry name" value="XYLOSISMRASE"/>
</dbReference>
<evidence type="ECO:0000256" key="13">
    <source>
        <dbReference type="RuleBase" id="RU000609"/>
    </source>
</evidence>
<dbReference type="Pfam" id="PF01261">
    <property type="entry name" value="AP_endonuc_2"/>
    <property type="match status" value="1"/>
</dbReference>
<feature type="binding site" evidence="12">
    <location>
        <position position="288"/>
    </location>
    <ligand>
        <name>Mg(2+)</name>
        <dbReference type="ChEBI" id="CHEBI:18420"/>
        <label>1</label>
    </ligand>
</feature>
<comment type="similarity">
    <text evidence="2 12 13">Belongs to the xylose isomerase family.</text>
</comment>
<evidence type="ECO:0000256" key="11">
    <source>
        <dbReference type="ARBA" id="ARBA00033659"/>
    </source>
</evidence>
<dbReference type="GO" id="GO:0042732">
    <property type="term" value="P:D-xylose metabolic process"/>
    <property type="evidence" value="ECO:0007669"/>
    <property type="project" value="UniProtKB-UniRule"/>
</dbReference>
<evidence type="ECO:0000256" key="6">
    <source>
        <dbReference type="ARBA" id="ARBA00022490"/>
    </source>
</evidence>
<evidence type="ECO:0000259" key="15">
    <source>
        <dbReference type="Pfam" id="PF01261"/>
    </source>
</evidence>
<dbReference type="AlphaFoldDB" id="A0A1W1UCW9"/>
<feature type="binding site" evidence="12">
    <location>
        <position position="246"/>
    </location>
    <ligand>
        <name>Mg(2+)</name>
        <dbReference type="ChEBI" id="CHEBI:18420"/>
        <label>1</label>
    </ligand>
</feature>
<keyword evidence="8 12" id="KW-0479">Metal-binding</keyword>
<feature type="domain" description="Xylose isomerase-like TIM barrel" evidence="15">
    <location>
        <begin position="41"/>
        <end position="286"/>
    </location>
</feature>
<accession>A0A1W1UCW9</accession>
<evidence type="ECO:0000256" key="5">
    <source>
        <dbReference type="ARBA" id="ARBA00018232"/>
    </source>
</evidence>
<evidence type="ECO:0000256" key="2">
    <source>
        <dbReference type="ARBA" id="ARBA00005765"/>
    </source>
</evidence>
<dbReference type="OrthoDB" id="9763981at2"/>
<feature type="binding site" evidence="12">
    <location>
        <position position="182"/>
    </location>
    <ligand>
        <name>Mg(2+)</name>
        <dbReference type="ChEBI" id="CHEBI:18420"/>
        <label>1</label>
    </ligand>
</feature>
<keyword evidence="7 12" id="KW-0859">Xylose metabolism</keyword>
<feature type="binding site" evidence="12">
    <location>
        <position position="256"/>
    </location>
    <ligand>
        <name>Mg(2+)</name>
        <dbReference type="ChEBI" id="CHEBI:18420"/>
        <label>2</label>
    </ligand>
</feature>
<comment type="cofactor">
    <cofactor evidence="12">
        <name>Mg(2+)</name>
        <dbReference type="ChEBI" id="CHEBI:18420"/>
    </cofactor>
    <text evidence="12">Binds 2 magnesium ions per subunit.</text>
</comment>
<organism evidence="16 17">
    <name type="scientific">Deinococcus hopiensis KR-140</name>
    <dbReference type="NCBI Taxonomy" id="695939"/>
    <lineage>
        <taxon>Bacteria</taxon>
        <taxon>Thermotogati</taxon>
        <taxon>Deinococcota</taxon>
        <taxon>Deinococci</taxon>
        <taxon>Deinococcales</taxon>
        <taxon>Deinococcaceae</taxon>
        <taxon>Deinococcus</taxon>
    </lineage>
</organism>
<evidence type="ECO:0000256" key="9">
    <source>
        <dbReference type="ARBA" id="ARBA00023235"/>
    </source>
</evidence>
<evidence type="ECO:0000256" key="10">
    <source>
        <dbReference type="ARBA" id="ARBA00023277"/>
    </source>
</evidence>
<dbReference type="Proteomes" id="UP000192582">
    <property type="component" value="Unassembled WGS sequence"/>
</dbReference>
<keyword evidence="9 12" id="KW-0413">Isomerase</keyword>
<dbReference type="GO" id="GO:0000287">
    <property type="term" value="F:magnesium ion binding"/>
    <property type="evidence" value="ECO:0007669"/>
    <property type="project" value="UniProtKB-UniRule"/>
</dbReference>
<dbReference type="EC" id="5.3.1.5" evidence="4 12"/>
<dbReference type="Gene3D" id="3.20.20.150">
    <property type="entry name" value="Divalent-metal-dependent TIM barrel enzymes"/>
    <property type="match status" value="1"/>
</dbReference>
<evidence type="ECO:0000256" key="3">
    <source>
        <dbReference type="ARBA" id="ARBA00011881"/>
    </source>
</evidence>
<evidence type="ECO:0000256" key="8">
    <source>
        <dbReference type="ARBA" id="ARBA00022723"/>
    </source>
</evidence>
<protein>
    <recommendedName>
        <fullName evidence="5 12">Xylose isomerase</fullName>
        <ecNumber evidence="4 12">5.3.1.5</ecNumber>
    </recommendedName>
</protein>
<reference evidence="16 17" key="1">
    <citation type="submission" date="2017-04" db="EMBL/GenBank/DDBJ databases">
        <authorList>
            <person name="Afonso C.L."/>
            <person name="Miller P.J."/>
            <person name="Scott M.A."/>
            <person name="Spackman E."/>
            <person name="Goraichik I."/>
            <person name="Dimitrov K.M."/>
            <person name="Suarez D.L."/>
            <person name="Swayne D.E."/>
        </authorList>
    </citation>
    <scope>NUCLEOTIDE SEQUENCE [LARGE SCALE GENOMIC DNA]</scope>
    <source>
        <strain evidence="16 17">KR-140</strain>
    </source>
</reference>
<dbReference type="GO" id="GO:0009045">
    <property type="term" value="F:xylose isomerase activity"/>
    <property type="evidence" value="ECO:0007669"/>
    <property type="project" value="UniProtKB-UniRule"/>
</dbReference>
<dbReference type="GO" id="GO:0005737">
    <property type="term" value="C:cytoplasm"/>
    <property type="evidence" value="ECO:0007669"/>
    <property type="project" value="UniProtKB-SubCell"/>
</dbReference>
<keyword evidence="10 12" id="KW-0119">Carbohydrate metabolism</keyword>
<comment type="subunit">
    <text evidence="3 12 14">Homotetramer.</text>
</comment>
<feature type="active site" evidence="12">
    <location>
        <position position="55"/>
    </location>
</feature>
<dbReference type="STRING" id="695939.SAMN00790413_05692"/>
<evidence type="ECO:0000313" key="17">
    <source>
        <dbReference type="Proteomes" id="UP000192582"/>
    </source>
</evidence>
<dbReference type="RefSeq" id="WP_084045522.1">
    <property type="nucleotide sequence ID" value="NZ_FWWU01000003.1"/>
</dbReference>
<dbReference type="PANTHER" id="PTHR48408">
    <property type="match status" value="1"/>
</dbReference>
<dbReference type="InterPro" id="IPR036237">
    <property type="entry name" value="Xyl_isomerase-like_sf"/>
</dbReference>
<dbReference type="EMBL" id="FWWU01000003">
    <property type="protein sequence ID" value="SMB78917.1"/>
    <property type="molecule type" value="Genomic_DNA"/>
</dbReference>
<gene>
    <name evidence="12" type="primary">xylA</name>
    <name evidence="16" type="ORF">SAMN00790413_05692</name>
</gene>
<evidence type="ECO:0000256" key="1">
    <source>
        <dbReference type="ARBA" id="ARBA00004496"/>
    </source>
</evidence>
<keyword evidence="17" id="KW-1185">Reference proteome</keyword>
<feature type="binding site" evidence="12">
    <location>
        <position position="218"/>
    </location>
    <ligand>
        <name>Mg(2+)</name>
        <dbReference type="ChEBI" id="CHEBI:18420"/>
        <label>1</label>
    </ligand>
</feature>